<dbReference type="EMBL" id="JAIWYP010000001">
    <property type="protein sequence ID" value="KAH3876179.1"/>
    <property type="molecule type" value="Genomic_DNA"/>
</dbReference>
<dbReference type="Proteomes" id="UP000828390">
    <property type="component" value="Unassembled WGS sequence"/>
</dbReference>
<evidence type="ECO:0000256" key="1">
    <source>
        <dbReference type="SAM" id="MobiDB-lite"/>
    </source>
</evidence>
<feature type="region of interest" description="Disordered" evidence="1">
    <location>
        <begin position="66"/>
        <end position="108"/>
    </location>
</feature>
<gene>
    <name evidence="2" type="ORF">DPMN_000014</name>
</gene>
<name>A0A9D4RPK1_DREPO</name>
<sequence>MFIFSKPNCVFFCYRLKQTSKKSGLSDEVFSATDQWVWDNLQFLVPHIVDVQRRNFVSFMSEIPTSNASLTSQQSTDAEGDSPAPSIKSPSSPKRSLSPSRDNTGTLGMCLNESFLVSIKT</sequence>
<comment type="caution">
    <text evidence="2">The sequence shown here is derived from an EMBL/GenBank/DDBJ whole genome shotgun (WGS) entry which is preliminary data.</text>
</comment>
<reference evidence="2" key="2">
    <citation type="submission" date="2020-11" db="EMBL/GenBank/DDBJ databases">
        <authorList>
            <person name="McCartney M.A."/>
            <person name="Auch B."/>
            <person name="Kono T."/>
            <person name="Mallez S."/>
            <person name="Becker A."/>
            <person name="Gohl D.M."/>
            <person name="Silverstein K.A.T."/>
            <person name="Koren S."/>
            <person name="Bechman K.B."/>
            <person name="Herman A."/>
            <person name="Abrahante J.E."/>
            <person name="Garbe J."/>
        </authorList>
    </citation>
    <scope>NUCLEOTIDE SEQUENCE</scope>
    <source>
        <strain evidence="2">Duluth1</strain>
        <tissue evidence="2">Whole animal</tissue>
    </source>
</reference>
<dbReference type="AlphaFoldDB" id="A0A9D4RPK1"/>
<evidence type="ECO:0000313" key="2">
    <source>
        <dbReference type="EMBL" id="KAH3876179.1"/>
    </source>
</evidence>
<keyword evidence="3" id="KW-1185">Reference proteome</keyword>
<organism evidence="2 3">
    <name type="scientific">Dreissena polymorpha</name>
    <name type="common">Zebra mussel</name>
    <name type="synonym">Mytilus polymorpha</name>
    <dbReference type="NCBI Taxonomy" id="45954"/>
    <lineage>
        <taxon>Eukaryota</taxon>
        <taxon>Metazoa</taxon>
        <taxon>Spiralia</taxon>
        <taxon>Lophotrochozoa</taxon>
        <taxon>Mollusca</taxon>
        <taxon>Bivalvia</taxon>
        <taxon>Autobranchia</taxon>
        <taxon>Heteroconchia</taxon>
        <taxon>Euheterodonta</taxon>
        <taxon>Imparidentia</taxon>
        <taxon>Neoheterodontei</taxon>
        <taxon>Myida</taxon>
        <taxon>Dreissenoidea</taxon>
        <taxon>Dreissenidae</taxon>
        <taxon>Dreissena</taxon>
    </lineage>
</organism>
<feature type="compositionally biased region" description="Low complexity" evidence="1">
    <location>
        <begin position="82"/>
        <end position="100"/>
    </location>
</feature>
<evidence type="ECO:0000313" key="3">
    <source>
        <dbReference type="Proteomes" id="UP000828390"/>
    </source>
</evidence>
<reference evidence="2" key="1">
    <citation type="journal article" date="2019" name="bioRxiv">
        <title>The Genome of the Zebra Mussel, Dreissena polymorpha: A Resource for Invasive Species Research.</title>
        <authorList>
            <person name="McCartney M.A."/>
            <person name="Auch B."/>
            <person name="Kono T."/>
            <person name="Mallez S."/>
            <person name="Zhang Y."/>
            <person name="Obille A."/>
            <person name="Becker A."/>
            <person name="Abrahante J.E."/>
            <person name="Garbe J."/>
            <person name="Badalamenti J.P."/>
            <person name="Herman A."/>
            <person name="Mangelson H."/>
            <person name="Liachko I."/>
            <person name="Sullivan S."/>
            <person name="Sone E.D."/>
            <person name="Koren S."/>
            <person name="Silverstein K.A.T."/>
            <person name="Beckman K.B."/>
            <person name="Gohl D.M."/>
        </authorList>
    </citation>
    <scope>NUCLEOTIDE SEQUENCE</scope>
    <source>
        <strain evidence="2">Duluth1</strain>
        <tissue evidence="2">Whole animal</tissue>
    </source>
</reference>
<protein>
    <submittedName>
        <fullName evidence="2">Uncharacterized protein</fullName>
    </submittedName>
</protein>
<accession>A0A9D4RPK1</accession>
<feature type="compositionally biased region" description="Polar residues" evidence="1">
    <location>
        <begin position="66"/>
        <end position="77"/>
    </location>
</feature>
<proteinExistence type="predicted"/>